<gene>
    <name evidence="2" type="ORF">ETX26_07650</name>
</gene>
<feature type="chain" id="PRO_5020839194" evidence="1">
    <location>
        <begin position="21"/>
        <end position="313"/>
    </location>
</feature>
<name>A0A4Q2KT90_9SPHN</name>
<dbReference type="Proteomes" id="UP000293623">
    <property type="component" value="Unassembled WGS sequence"/>
</dbReference>
<organism evidence="2 3">
    <name type="scientific">Pelagerythrobacter rhizovicinus</name>
    <dbReference type="NCBI Taxonomy" id="2268576"/>
    <lineage>
        <taxon>Bacteria</taxon>
        <taxon>Pseudomonadati</taxon>
        <taxon>Pseudomonadota</taxon>
        <taxon>Alphaproteobacteria</taxon>
        <taxon>Sphingomonadales</taxon>
        <taxon>Erythrobacteraceae</taxon>
        <taxon>Pelagerythrobacter</taxon>
    </lineage>
</organism>
<dbReference type="RefSeq" id="WP_129524003.1">
    <property type="nucleotide sequence ID" value="NZ_SDPV01000001.1"/>
</dbReference>
<dbReference type="InterPro" id="IPR011990">
    <property type="entry name" value="TPR-like_helical_dom_sf"/>
</dbReference>
<sequence>MMAPLRILGAALFLSIPAAAQGNVPGDTAAAGYCDETLIGTPLREPDFSPPVRKRLEQDIAIARSALEIAPDREESFFWLGRRLGYAGRFCEAIDVFTRGLTAFPDSYRLLRYRGRHLTRVRQFALGLADYERAMELMSGKPDVFEPDGLPNALGLTLGTYKSNIIYYHAQTSFAVGDYNRVVEGMARAFGLVPAFARDDMLPPTAYWTYLAYRKMGNHAAARRAVSEIPADLALTENADYHRAVQLMQGRVQRAEVTDRDSALVKFALAMELRFSGNEDAAAQLLRRIVDESPQGFWPAEVELTAPDRWIAP</sequence>
<reference evidence="2 3" key="1">
    <citation type="submission" date="2019-01" db="EMBL/GenBank/DDBJ databases">
        <title>Altererythrobacter rhizovicinus sp. nov., isolated from the rhizosphere soil of Haloxylon ammodendron.</title>
        <authorList>
            <person name="Li H.-P."/>
            <person name="Gou J.-Y."/>
            <person name="Yao D."/>
            <person name="Han Q.-Q."/>
            <person name="Shao K.-Z."/>
            <person name="Zhao Q."/>
            <person name="Zhang J.-L."/>
        </authorList>
    </citation>
    <scope>NUCLEOTIDE SEQUENCE [LARGE SCALE GENOMIC DNA]</scope>
    <source>
        <strain evidence="2 3">AY-3R</strain>
    </source>
</reference>
<keyword evidence="3" id="KW-1185">Reference proteome</keyword>
<protein>
    <submittedName>
        <fullName evidence="2">Uncharacterized protein</fullName>
    </submittedName>
</protein>
<dbReference type="Gene3D" id="1.25.40.10">
    <property type="entry name" value="Tetratricopeptide repeat domain"/>
    <property type="match status" value="1"/>
</dbReference>
<dbReference type="EMBL" id="SDPV01000001">
    <property type="protein sequence ID" value="RXZ66541.1"/>
    <property type="molecule type" value="Genomic_DNA"/>
</dbReference>
<evidence type="ECO:0000313" key="2">
    <source>
        <dbReference type="EMBL" id="RXZ66541.1"/>
    </source>
</evidence>
<dbReference type="OrthoDB" id="955869at2"/>
<proteinExistence type="predicted"/>
<dbReference type="AlphaFoldDB" id="A0A4Q2KT90"/>
<evidence type="ECO:0000313" key="3">
    <source>
        <dbReference type="Proteomes" id="UP000293623"/>
    </source>
</evidence>
<dbReference type="SUPFAM" id="SSF48452">
    <property type="entry name" value="TPR-like"/>
    <property type="match status" value="1"/>
</dbReference>
<accession>A0A4Q2KT90</accession>
<keyword evidence="1" id="KW-0732">Signal</keyword>
<evidence type="ECO:0000256" key="1">
    <source>
        <dbReference type="SAM" id="SignalP"/>
    </source>
</evidence>
<feature type="signal peptide" evidence="1">
    <location>
        <begin position="1"/>
        <end position="20"/>
    </location>
</feature>
<comment type="caution">
    <text evidence="2">The sequence shown here is derived from an EMBL/GenBank/DDBJ whole genome shotgun (WGS) entry which is preliminary data.</text>
</comment>